<evidence type="ECO:0000256" key="1">
    <source>
        <dbReference type="ARBA" id="ARBA00010641"/>
    </source>
</evidence>
<gene>
    <name evidence="8" type="ORF">HHA04nite_11340</name>
</gene>
<evidence type="ECO:0000256" key="5">
    <source>
        <dbReference type="SAM" id="MobiDB-lite"/>
    </source>
</evidence>
<feature type="domain" description="RNA polymerase sigma factor 70 region 4 type 2" evidence="7">
    <location>
        <begin position="122"/>
        <end position="174"/>
    </location>
</feature>
<keyword evidence="3" id="KW-0731">Sigma factor</keyword>
<keyword evidence="8" id="KW-0240">DNA-directed RNA polymerase</keyword>
<evidence type="ECO:0000313" key="9">
    <source>
        <dbReference type="Proteomes" id="UP000321121"/>
    </source>
</evidence>
<feature type="compositionally biased region" description="Basic and acidic residues" evidence="5">
    <location>
        <begin position="110"/>
        <end position="119"/>
    </location>
</feature>
<proteinExistence type="inferred from homology"/>
<dbReference type="CDD" id="cd06171">
    <property type="entry name" value="Sigma70_r4"/>
    <property type="match status" value="1"/>
</dbReference>
<dbReference type="Pfam" id="PF04542">
    <property type="entry name" value="Sigma70_r2"/>
    <property type="match status" value="1"/>
</dbReference>
<evidence type="ECO:0000256" key="4">
    <source>
        <dbReference type="ARBA" id="ARBA00023163"/>
    </source>
</evidence>
<accession>A0ABQ0U2D0</accession>
<dbReference type="RefSeq" id="WP_052719341.1">
    <property type="nucleotide sequence ID" value="NZ_BJUS01000009.1"/>
</dbReference>
<keyword evidence="2" id="KW-0805">Transcription regulation</keyword>
<dbReference type="PANTHER" id="PTHR43133:SF62">
    <property type="entry name" value="RNA POLYMERASE SIGMA FACTOR SIGZ"/>
    <property type="match status" value="1"/>
</dbReference>
<dbReference type="SUPFAM" id="SSF88659">
    <property type="entry name" value="Sigma3 and sigma4 domains of RNA polymerase sigma factors"/>
    <property type="match status" value="1"/>
</dbReference>
<organism evidence="8 9">
    <name type="scientific">Halomonas halophila</name>
    <dbReference type="NCBI Taxonomy" id="29573"/>
    <lineage>
        <taxon>Bacteria</taxon>
        <taxon>Pseudomonadati</taxon>
        <taxon>Pseudomonadota</taxon>
        <taxon>Gammaproteobacteria</taxon>
        <taxon>Oceanospirillales</taxon>
        <taxon>Halomonadaceae</taxon>
        <taxon>Halomonas</taxon>
    </lineage>
</organism>
<dbReference type="Gene3D" id="1.10.10.10">
    <property type="entry name" value="Winged helix-like DNA-binding domain superfamily/Winged helix DNA-binding domain"/>
    <property type="match status" value="1"/>
</dbReference>
<comment type="similarity">
    <text evidence="1">Belongs to the sigma-70 factor family. ECF subfamily.</text>
</comment>
<dbReference type="Proteomes" id="UP000321121">
    <property type="component" value="Unassembled WGS sequence"/>
</dbReference>
<dbReference type="Pfam" id="PF08281">
    <property type="entry name" value="Sigma70_r4_2"/>
    <property type="match status" value="1"/>
</dbReference>
<comment type="caution">
    <text evidence="8">The sequence shown here is derived from an EMBL/GenBank/DDBJ whole genome shotgun (WGS) entry which is preliminary data.</text>
</comment>
<evidence type="ECO:0000313" key="8">
    <source>
        <dbReference type="EMBL" id="GEK72590.1"/>
    </source>
</evidence>
<dbReference type="Gene3D" id="1.10.1740.10">
    <property type="match status" value="1"/>
</dbReference>
<keyword evidence="4" id="KW-0804">Transcription</keyword>
<evidence type="ECO:0000259" key="6">
    <source>
        <dbReference type="Pfam" id="PF04542"/>
    </source>
</evidence>
<dbReference type="InterPro" id="IPR039425">
    <property type="entry name" value="RNA_pol_sigma-70-like"/>
</dbReference>
<sequence length="180" mass="20562">MSSDRLHDLLQRVTQRDRQAFAELYDATSAKLYGTVLRILKERGRTDDVMQEVYVTIWQKAEQFDAGRASAIAWMASIARHAAIDELRRRPRAPHESDDALDQTPSDAPGAREHAERDENARRLHACLAELEGSRRDMVRLAYLDGWSRADLADHFEQPVNTVKTWLHRALKQLKGCLAS</sequence>
<evidence type="ECO:0000256" key="2">
    <source>
        <dbReference type="ARBA" id="ARBA00023015"/>
    </source>
</evidence>
<dbReference type="InterPro" id="IPR007627">
    <property type="entry name" value="RNA_pol_sigma70_r2"/>
</dbReference>
<dbReference type="GO" id="GO:0000428">
    <property type="term" value="C:DNA-directed RNA polymerase complex"/>
    <property type="evidence" value="ECO:0007669"/>
    <property type="project" value="UniProtKB-KW"/>
</dbReference>
<dbReference type="InterPro" id="IPR013324">
    <property type="entry name" value="RNA_pol_sigma_r3/r4-like"/>
</dbReference>
<dbReference type="NCBIfam" id="TIGR02937">
    <property type="entry name" value="sigma70-ECF"/>
    <property type="match status" value="1"/>
</dbReference>
<feature type="domain" description="RNA polymerase sigma-70 region 2" evidence="6">
    <location>
        <begin position="24"/>
        <end position="90"/>
    </location>
</feature>
<dbReference type="InterPro" id="IPR036388">
    <property type="entry name" value="WH-like_DNA-bd_sf"/>
</dbReference>
<evidence type="ECO:0000259" key="7">
    <source>
        <dbReference type="Pfam" id="PF08281"/>
    </source>
</evidence>
<keyword evidence="9" id="KW-1185">Reference proteome</keyword>
<dbReference type="EMBL" id="BJUS01000009">
    <property type="protein sequence ID" value="GEK72590.1"/>
    <property type="molecule type" value="Genomic_DNA"/>
</dbReference>
<evidence type="ECO:0000256" key="3">
    <source>
        <dbReference type="ARBA" id="ARBA00023082"/>
    </source>
</evidence>
<dbReference type="InterPro" id="IPR013325">
    <property type="entry name" value="RNA_pol_sigma_r2"/>
</dbReference>
<feature type="region of interest" description="Disordered" evidence="5">
    <location>
        <begin position="90"/>
        <end position="119"/>
    </location>
</feature>
<reference evidence="8 9" key="1">
    <citation type="submission" date="2019-07" db="EMBL/GenBank/DDBJ databases">
        <title>Whole genome shotgun sequence of Halomonas halophila NBRC 102604.</title>
        <authorList>
            <person name="Hosoyama A."/>
            <person name="Uohara A."/>
            <person name="Ohji S."/>
            <person name="Ichikawa N."/>
        </authorList>
    </citation>
    <scope>NUCLEOTIDE SEQUENCE [LARGE SCALE GENOMIC DNA]</scope>
    <source>
        <strain evidence="8 9">NBRC 102604</strain>
    </source>
</reference>
<name>A0ABQ0U2D0_9GAMM</name>
<dbReference type="InterPro" id="IPR013249">
    <property type="entry name" value="RNA_pol_sigma70_r4_t2"/>
</dbReference>
<protein>
    <submittedName>
        <fullName evidence="8">DNA-directed RNA polymerase sigma-70 factor</fullName>
    </submittedName>
</protein>
<dbReference type="SUPFAM" id="SSF88946">
    <property type="entry name" value="Sigma2 domain of RNA polymerase sigma factors"/>
    <property type="match status" value="1"/>
</dbReference>
<dbReference type="PANTHER" id="PTHR43133">
    <property type="entry name" value="RNA POLYMERASE ECF-TYPE SIGMA FACTO"/>
    <property type="match status" value="1"/>
</dbReference>
<dbReference type="InterPro" id="IPR014284">
    <property type="entry name" value="RNA_pol_sigma-70_dom"/>
</dbReference>